<reference evidence="1 2" key="2">
    <citation type="submission" date="2019-09" db="EMBL/GenBank/DDBJ databases">
        <title>Complete Genome Sequence and Methylome Analysis of free living Spirochaetas.</title>
        <authorList>
            <person name="Leshcheva N."/>
            <person name="Mikheeva N."/>
        </authorList>
    </citation>
    <scope>NUCLEOTIDE SEQUENCE [LARGE SCALE GENOMIC DNA]</scope>
    <source>
        <strain evidence="1 2">P</strain>
    </source>
</reference>
<proteinExistence type="predicted"/>
<protein>
    <recommendedName>
        <fullName evidence="3">Acetyl xylan esterase domain-containing protein</fullName>
    </recommendedName>
</protein>
<dbReference type="EMBL" id="CP035807">
    <property type="protein sequence ID" value="QEN04314.1"/>
    <property type="molecule type" value="Genomic_DNA"/>
</dbReference>
<dbReference type="KEGG" id="sper:EW093_06230"/>
<dbReference type="SUPFAM" id="SSF53474">
    <property type="entry name" value="alpha/beta-Hydrolases"/>
    <property type="match status" value="1"/>
</dbReference>
<dbReference type="AlphaFoldDB" id="A0A5C1QCB7"/>
<dbReference type="InterPro" id="IPR025890">
    <property type="entry name" value="Abhydrolase_bac"/>
</dbReference>
<accession>A0A5C1QCB7</accession>
<sequence>MDWIGKYFKNKWDLNHNSGKKKPDISEILKLSRLTKVPHKAKLLSRLDMDDYIREDYYLDSEEFYKIPLTVLIPKRNIKKTPIISLHGHGGGGRLGVIGDRTDSDVAAAIDKYNYDYGLKLVKRGYTVFCPDSRGFGDSRSKEYSNAITSCSCRELSNLALSLGLSLTGMMVFDVITLIDYIKDYFLMDITELSCIGFSGGGALTLYSSIIDPRIKNIIISGYMYGFKESLLELHGNCSCNYIPNMWLYYDMKDLASLILAKNIFIESGDRDHLNGKSQIKNVLSQVENIKSPSNFVHKIYSGPHKFYGLDCFDWLSQLRH</sequence>
<evidence type="ECO:0008006" key="3">
    <source>
        <dbReference type="Google" id="ProtNLM"/>
    </source>
</evidence>
<dbReference type="Proteomes" id="UP000323824">
    <property type="component" value="Chromosome"/>
</dbReference>
<dbReference type="Pfam" id="PF12715">
    <property type="entry name" value="Abhydrolase_7"/>
    <property type="match status" value="1"/>
</dbReference>
<reference evidence="1 2" key="1">
    <citation type="submission" date="2019-02" db="EMBL/GenBank/DDBJ databases">
        <authorList>
            <person name="Fomenkov A."/>
            <person name="Dubinina G."/>
            <person name="Grabovich M."/>
            <person name="Vincze T."/>
            <person name="Roberts R.J."/>
        </authorList>
    </citation>
    <scope>NUCLEOTIDE SEQUENCE [LARGE SCALE GENOMIC DNA]</scope>
    <source>
        <strain evidence="1 2">P</strain>
    </source>
</reference>
<name>A0A5C1QCB7_9SPIO</name>
<organism evidence="1 2">
    <name type="scientific">Thiospirochaeta perfilievii</name>
    <dbReference type="NCBI Taxonomy" id="252967"/>
    <lineage>
        <taxon>Bacteria</taxon>
        <taxon>Pseudomonadati</taxon>
        <taxon>Spirochaetota</taxon>
        <taxon>Spirochaetia</taxon>
        <taxon>Spirochaetales</taxon>
        <taxon>Spirochaetaceae</taxon>
        <taxon>Thiospirochaeta</taxon>
    </lineage>
</organism>
<dbReference type="OrthoDB" id="368268at2"/>
<dbReference type="Gene3D" id="3.40.50.1820">
    <property type="entry name" value="alpha/beta hydrolase"/>
    <property type="match status" value="1"/>
</dbReference>
<dbReference type="RefSeq" id="WP_149567562.1">
    <property type="nucleotide sequence ID" value="NZ_CP035807.1"/>
</dbReference>
<evidence type="ECO:0000313" key="1">
    <source>
        <dbReference type="EMBL" id="QEN04314.1"/>
    </source>
</evidence>
<keyword evidence="2" id="KW-1185">Reference proteome</keyword>
<evidence type="ECO:0000313" key="2">
    <source>
        <dbReference type="Proteomes" id="UP000323824"/>
    </source>
</evidence>
<dbReference type="PANTHER" id="PTHR22946">
    <property type="entry name" value="DIENELACTONE HYDROLASE DOMAIN-CONTAINING PROTEIN-RELATED"/>
    <property type="match status" value="1"/>
</dbReference>
<dbReference type="InterPro" id="IPR029058">
    <property type="entry name" value="AB_hydrolase_fold"/>
</dbReference>
<gene>
    <name evidence="1" type="ORF">EW093_06230</name>
</gene>
<dbReference type="InterPro" id="IPR050261">
    <property type="entry name" value="FrsA_esterase"/>
</dbReference>